<dbReference type="InterPro" id="IPR011992">
    <property type="entry name" value="EF-hand-dom_pair"/>
</dbReference>
<protein>
    <recommendedName>
        <fullName evidence="3">EF-hand domain-containing protein</fullName>
    </recommendedName>
</protein>
<dbReference type="Proteomes" id="UP000243975">
    <property type="component" value="Unassembled WGS sequence"/>
</dbReference>
<sequence length="69" mass="8378">MHQRKLDMEENMYKAFQFFNKDNSGFITRVTEKKNEYLESAGRLKLQEDPLSFSLQIYEIKKRKKKSQN</sequence>
<proteinExistence type="predicted"/>
<reference evidence="1 2" key="1">
    <citation type="journal article" date="2016" name="Sci. Rep.">
        <title>The genome sequence of the outbreeding globe artichoke constructed de novo incorporating a phase-aware low-pass sequencing strategy of F1 progeny.</title>
        <authorList>
            <person name="Scaglione D."/>
            <person name="Reyes-Chin-Wo S."/>
            <person name="Acquadro A."/>
            <person name="Froenicke L."/>
            <person name="Portis E."/>
            <person name="Beitel C."/>
            <person name="Tirone M."/>
            <person name="Mauro R."/>
            <person name="Lo Monaco A."/>
            <person name="Mauromicale G."/>
            <person name="Faccioli P."/>
            <person name="Cattivelli L."/>
            <person name="Rieseberg L."/>
            <person name="Michelmore R."/>
            <person name="Lanteri S."/>
        </authorList>
    </citation>
    <scope>NUCLEOTIDE SEQUENCE [LARGE SCALE GENOMIC DNA]</scope>
    <source>
        <strain evidence="1">2C</strain>
    </source>
</reference>
<gene>
    <name evidence="1" type="ORF">Ccrd_018506</name>
</gene>
<keyword evidence="2" id="KW-1185">Reference proteome</keyword>
<organism evidence="1 2">
    <name type="scientific">Cynara cardunculus var. scolymus</name>
    <name type="common">Globe artichoke</name>
    <name type="synonym">Cynara scolymus</name>
    <dbReference type="NCBI Taxonomy" id="59895"/>
    <lineage>
        <taxon>Eukaryota</taxon>
        <taxon>Viridiplantae</taxon>
        <taxon>Streptophyta</taxon>
        <taxon>Embryophyta</taxon>
        <taxon>Tracheophyta</taxon>
        <taxon>Spermatophyta</taxon>
        <taxon>Magnoliopsida</taxon>
        <taxon>eudicotyledons</taxon>
        <taxon>Gunneridae</taxon>
        <taxon>Pentapetalae</taxon>
        <taxon>asterids</taxon>
        <taxon>campanulids</taxon>
        <taxon>Asterales</taxon>
        <taxon>Asteraceae</taxon>
        <taxon>Carduoideae</taxon>
        <taxon>Cardueae</taxon>
        <taxon>Carduinae</taxon>
        <taxon>Cynara</taxon>
    </lineage>
</organism>
<evidence type="ECO:0000313" key="2">
    <source>
        <dbReference type="Proteomes" id="UP000243975"/>
    </source>
</evidence>
<dbReference type="AlphaFoldDB" id="A0A118K1Q1"/>
<comment type="caution">
    <text evidence="1">The sequence shown here is derived from an EMBL/GenBank/DDBJ whole genome shotgun (WGS) entry which is preliminary data.</text>
</comment>
<dbReference type="Gramene" id="KVI03198">
    <property type="protein sequence ID" value="KVI03198"/>
    <property type="gene ID" value="Ccrd_018506"/>
</dbReference>
<evidence type="ECO:0008006" key="3">
    <source>
        <dbReference type="Google" id="ProtNLM"/>
    </source>
</evidence>
<name>A0A118K1Q1_CYNCS</name>
<dbReference type="EMBL" id="LEKV01002415">
    <property type="protein sequence ID" value="KVI03198.1"/>
    <property type="molecule type" value="Genomic_DNA"/>
</dbReference>
<evidence type="ECO:0000313" key="1">
    <source>
        <dbReference type="EMBL" id="KVI03198.1"/>
    </source>
</evidence>
<dbReference type="SUPFAM" id="SSF47473">
    <property type="entry name" value="EF-hand"/>
    <property type="match status" value="1"/>
</dbReference>
<accession>A0A118K1Q1</accession>